<name>W1NFV1_AMBTC</name>
<feature type="domain" description="RIN4 pathogenic type III effector avirulence factor Avr cleavage site" evidence="1">
    <location>
        <begin position="9"/>
        <end position="40"/>
    </location>
</feature>
<keyword evidence="3" id="KW-1185">Reference proteome</keyword>
<dbReference type="PANTHER" id="PTHR33882">
    <property type="entry name" value="PATHOGENIC TYPE III EFFECTOR AVIRULENCE FACTOR AVR AVRRPT-CLEAVAGE: CLEAVAGE SITE PROTEIN"/>
    <property type="match status" value="1"/>
</dbReference>
<accession>W1NFV1</accession>
<dbReference type="InterPro" id="IPR008700">
    <property type="entry name" value="TypeIII_avirulence_cleave"/>
</dbReference>
<reference evidence="3" key="1">
    <citation type="journal article" date="2013" name="Science">
        <title>The Amborella genome and the evolution of flowering plants.</title>
        <authorList>
            <consortium name="Amborella Genome Project"/>
        </authorList>
    </citation>
    <scope>NUCLEOTIDE SEQUENCE [LARGE SCALE GENOMIC DNA]</scope>
</reference>
<dbReference type="AlphaFoldDB" id="W1NFV1"/>
<dbReference type="PANTHER" id="PTHR33882:SF2">
    <property type="entry name" value="EXPRESSED PROTEIN"/>
    <property type="match status" value="1"/>
</dbReference>
<dbReference type="eggNOG" id="ENOG502S3HV">
    <property type="taxonomic scope" value="Eukaryota"/>
</dbReference>
<dbReference type="OMA" id="WDQKGQL"/>
<dbReference type="Pfam" id="PF05627">
    <property type="entry name" value="AvrRpt-cleavage"/>
    <property type="match status" value="1"/>
</dbReference>
<sequence>MEDRKERNACVSVPQFGAWESQCDMPNYSMDFSMIRELKKQNKKDFSRASLGNEEELIHHHHHSNSPTTRKKLLSYFNCFIKA</sequence>
<gene>
    <name evidence="2" type="ORF">AMTR_s00010p00247150</name>
</gene>
<dbReference type="HOGENOM" id="CLU_144390_2_0_1"/>
<evidence type="ECO:0000313" key="3">
    <source>
        <dbReference type="Proteomes" id="UP000017836"/>
    </source>
</evidence>
<dbReference type="Proteomes" id="UP000017836">
    <property type="component" value="Unassembled WGS sequence"/>
</dbReference>
<evidence type="ECO:0000259" key="1">
    <source>
        <dbReference type="Pfam" id="PF05627"/>
    </source>
</evidence>
<dbReference type="EMBL" id="KI397513">
    <property type="protein sequence ID" value="ERM94361.1"/>
    <property type="molecule type" value="Genomic_DNA"/>
</dbReference>
<organism evidence="2 3">
    <name type="scientific">Amborella trichopoda</name>
    <dbReference type="NCBI Taxonomy" id="13333"/>
    <lineage>
        <taxon>Eukaryota</taxon>
        <taxon>Viridiplantae</taxon>
        <taxon>Streptophyta</taxon>
        <taxon>Embryophyta</taxon>
        <taxon>Tracheophyta</taxon>
        <taxon>Spermatophyta</taxon>
        <taxon>Magnoliopsida</taxon>
        <taxon>Amborellales</taxon>
        <taxon>Amborellaceae</taxon>
        <taxon>Amborella</taxon>
    </lineage>
</organism>
<dbReference type="Gramene" id="ERM94361">
    <property type="protein sequence ID" value="ERM94361"/>
    <property type="gene ID" value="AMTR_s00010p00247150"/>
</dbReference>
<protein>
    <recommendedName>
        <fullName evidence="1">RIN4 pathogenic type III effector avirulence factor Avr cleavage site domain-containing protein</fullName>
    </recommendedName>
</protein>
<proteinExistence type="predicted"/>
<evidence type="ECO:0000313" key="2">
    <source>
        <dbReference type="EMBL" id="ERM94361.1"/>
    </source>
</evidence>